<evidence type="ECO:0000259" key="8">
    <source>
        <dbReference type="Pfam" id="PF13231"/>
    </source>
</evidence>
<feature type="transmembrane region" description="Helical" evidence="6">
    <location>
        <begin position="397"/>
        <end position="428"/>
    </location>
</feature>
<name>A0ABU4UIC6_9GAMM</name>
<organism evidence="9 10">
    <name type="scientific">Methylomonas defluvii</name>
    <dbReference type="NCBI Taxonomy" id="3045149"/>
    <lineage>
        <taxon>Bacteria</taxon>
        <taxon>Pseudomonadati</taxon>
        <taxon>Pseudomonadota</taxon>
        <taxon>Gammaproteobacteria</taxon>
        <taxon>Methylococcales</taxon>
        <taxon>Methylococcaceae</taxon>
        <taxon>Methylomonas</taxon>
    </lineage>
</organism>
<dbReference type="PANTHER" id="PTHR38459">
    <property type="entry name" value="PROPHAGE BACTOPRENOL-LINKED GLUCOSE TRANSLOCASE HOMOLOG"/>
    <property type="match status" value="1"/>
</dbReference>
<protein>
    <submittedName>
        <fullName evidence="9">GtrA family protein</fullName>
    </submittedName>
</protein>
<dbReference type="RefSeq" id="WP_319962461.1">
    <property type="nucleotide sequence ID" value="NZ_JAXARY010000018.1"/>
</dbReference>
<feature type="transmembrane region" description="Helical" evidence="6">
    <location>
        <begin position="92"/>
        <end position="112"/>
    </location>
</feature>
<proteinExistence type="inferred from homology"/>
<sequence length="679" mass="75140">MFIRFLLVGGAGFCIDAGLTFLLIQLNLAPWLARIPAIFSAMLFTWLANRCFTYQVEHSRSIREGGRYMLVALSMALINYLIYLVLVSYGLLPMLAVTLATACQTILSFHAYRYFVFSDASAGNTNSELRRKLSSGTRLEGFVRARSWYPDSAVFGIATAILAAAMIVLRGLDSGLTGSDEGSHFLNAYLIWSYVTTAFGQNPMQYATDFYVHYPKISIGHWPPLYYAFLSLFFFILPHATFPFMLVNLLIGTLPALLVARITRQVMGMPWALLAAIAYVCMPGTINNTLRLMLDQALVGLCVLAAMQWSGYTQQPTLRRGLTYAALTSAAILVKGNGWLLGVFPFFHIALTGRWQILLNWRTYVSGFAALAVVGAWTVVTYKISSDGFNYAWGMDYFVLALSAFLPAIYANIGPIGTIAALVGVVVSVSGRADPALREAGRTGLAMVLATIIFHAIVPVDLDQRYMSSAMPYLAIFISMGAAAAVRRWQWAFARPWLVATVLIFVFCAPGWFFLVDRAPRFDLRMDLVAEQIISQTPGTVTIVDGHAGTEGAFAAELALRDKLLQCYVVRSSQLLAKSDFMGKRYALKTESPQAVLDLLDQVSASAVVVAEGPLIEPHFAHSDLLLSALKQPNSPFRLAQTYQHYRHDGRTYLYLRDTPIRLDREAVKRVNFPEKAPL</sequence>
<keyword evidence="10" id="KW-1185">Reference proteome</keyword>
<feature type="transmembrane region" description="Helical" evidence="6">
    <location>
        <begin position="324"/>
        <end position="351"/>
    </location>
</feature>
<keyword evidence="5 6" id="KW-0472">Membrane</keyword>
<evidence type="ECO:0000256" key="3">
    <source>
        <dbReference type="ARBA" id="ARBA00022692"/>
    </source>
</evidence>
<comment type="caution">
    <text evidence="9">The sequence shown here is derived from an EMBL/GenBank/DDBJ whole genome shotgun (WGS) entry which is preliminary data.</text>
</comment>
<keyword evidence="3 6" id="KW-0812">Transmembrane</keyword>
<evidence type="ECO:0000313" key="9">
    <source>
        <dbReference type="EMBL" id="MDX8129201.1"/>
    </source>
</evidence>
<dbReference type="Proteomes" id="UP001284537">
    <property type="component" value="Unassembled WGS sequence"/>
</dbReference>
<feature type="transmembrane region" description="Helical" evidence="6">
    <location>
        <begin position="440"/>
        <end position="458"/>
    </location>
</feature>
<dbReference type="Pfam" id="PF13231">
    <property type="entry name" value="PMT_2"/>
    <property type="match status" value="1"/>
</dbReference>
<comment type="subcellular location">
    <subcellularLocation>
        <location evidence="1">Membrane</location>
        <topology evidence="1">Multi-pass membrane protein</topology>
    </subcellularLocation>
</comment>
<feature type="transmembrane region" description="Helical" evidence="6">
    <location>
        <begin position="470"/>
        <end position="491"/>
    </location>
</feature>
<evidence type="ECO:0000313" key="10">
    <source>
        <dbReference type="Proteomes" id="UP001284537"/>
    </source>
</evidence>
<feature type="transmembrane region" description="Helical" evidence="6">
    <location>
        <begin position="363"/>
        <end position="385"/>
    </location>
</feature>
<evidence type="ECO:0000256" key="1">
    <source>
        <dbReference type="ARBA" id="ARBA00004141"/>
    </source>
</evidence>
<dbReference type="Pfam" id="PF04138">
    <property type="entry name" value="GtrA_DPMS_TM"/>
    <property type="match status" value="1"/>
</dbReference>
<comment type="similarity">
    <text evidence="2">Belongs to the GtrA family.</text>
</comment>
<dbReference type="PANTHER" id="PTHR38459:SF1">
    <property type="entry name" value="PROPHAGE BACTOPRENOL-LINKED GLUCOSE TRANSLOCASE HOMOLOG"/>
    <property type="match status" value="1"/>
</dbReference>
<feature type="transmembrane region" description="Helical" evidence="6">
    <location>
        <begin position="225"/>
        <end position="254"/>
    </location>
</feature>
<accession>A0ABU4UIC6</accession>
<feature type="transmembrane region" description="Helical" evidence="6">
    <location>
        <begin position="266"/>
        <end position="286"/>
    </location>
</feature>
<reference evidence="9 10" key="1">
    <citation type="submission" date="2023-11" db="EMBL/GenBank/DDBJ databases">
        <authorList>
            <person name="Ouyang M.-Y."/>
        </authorList>
    </citation>
    <scope>NUCLEOTIDE SEQUENCE [LARGE SCALE GENOMIC DNA]</scope>
    <source>
        <strain evidence="9 10">OY6</strain>
    </source>
</reference>
<feature type="transmembrane region" description="Helical" evidence="6">
    <location>
        <begin position="68"/>
        <end position="86"/>
    </location>
</feature>
<feature type="domain" description="Glycosyltransferase RgtA/B/C/D-like" evidence="8">
    <location>
        <begin position="223"/>
        <end position="374"/>
    </location>
</feature>
<evidence type="ECO:0000256" key="2">
    <source>
        <dbReference type="ARBA" id="ARBA00009399"/>
    </source>
</evidence>
<dbReference type="EMBL" id="JAXARY010000018">
    <property type="protein sequence ID" value="MDX8129201.1"/>
    <property type="molecule type" value="Genomic_DNA"/>
</dbReference>
<gene>
    <name evidence="9" type="ORF">QLH52_18020</name>
</gene>
<feature type="transmembrane region" description="Helical" evidence="6">
    <location>
        <begin position="497"/>
        <end position="516"/>
    </location>
</feature>
<feature type="transmembrane region" description="Helical" evidence="6">
    <location>
        <begin position="31"/>
        <end position="48"/>
    </location>
</feature>
<feature type="transmembrane region" description="Helical" evidence="6">
    <location>
        <begin position="148"/>
        <end position="169"/>
    </location>
</feature>
<evidence type="ECO:0000259" key="7">
    <source>
        <dbReference type="Pfam" id="PF04138"/>
    </source>
</evidence>
<evidence type="ECO:0000256" key="6">
    <source>
        <dbReference type="SAM" id="Phobius"/>
    </source>
</evidence>
<keyword evidence="4 6" id="KW-1133">Transmembrane helix</keyword>
<evidence type="ECO:0000256" key="4">
    <source>
        <dbReference type="ARBA" id="ARBA00022989"/>
    </source>
</evidence>
<dbReference type="InterPro" id="IPR007267">
    <property type="entry name" value="GtrA_DPMS_TM"/>
</dbReference>
<evidence type="ECO:0000256" key="5">
    <source>
        <dbReference type="ARBA" id="ARBA00023136"/>
    </source>
</evidence>
<feature type="domain" description="GtrA/DPMS transmembrane" evidence="7">
    <location>
        <begin position="4"/>
        <end position="117"/>
    </location>
</feature>
<dbReference type="InterPro" id="IPR038731">
    <property type="entry name" value="RgtA/B/C-like"/>
</dbReference>
<feature type="transmembrane region" description="Helical" evidence="6">
    <location>
        <begin position="5"/>
        <end position="25"/>
    </location>
</feature>
<feature type="transmembrane region" description="Helical" evidence="6">
    <location>
        <begin position="292"/>
        <end position="312"/>
    </location>
</feature>
<dbReference type="InterPro" id="IPR051401">
    <property type="entry name" value="GtrA_CellWall_Glycosyl"/>
</dbReference>